<dbReference type="Pfam" id="PF12796">
    <property type="entry name" value="Ank_2"/>
    <property type="match status" value="1"/>
</dbReference>
<dbReference type="SUPFAM" id="SSF48403">
    <property type="entry name" value="Ankyrin repeat"/>
    <property type="match status" value="3"/>
</dbReference>
<dbReference type="PROSITE" id="PS50297">
    <property type="entry name" value="ANK_REP_REGION"/>
    <property type="match status" value="4"/>
</dbReference>
<dbReference type="Pfam" id="PF00023">
    <property type="entry name" value="Ank"/>
    <property type="match status" value="4"/>
</dbReference>
<feature type="domain" description="F-box" evidence="4">
    <location>
        <begin position="1"/>
        <end position="47"/>
    </location>
</feature>
<comment type="caution">
    <text evidence="5">The sequence shown here is derived from an EMBL/GenBank/DDBJ whole genome shotgun (WGS) entry which is preliminary data.</text>
</comment>
<reference evidence="5 6" key="2">
    <citation type="submission" date="2021-10" db="EMBL/GenBank/DDBJ databases">
        <authorList>
            <person name="Piombo E."/>
        </authorList>
    </citation>
    <scope>NUCLEOTIDE SEQUENCE [LARGE SCALE GENOMIC DNA]</scope>
</reference>
<dbReference type="InterPro" id="IPR036770">
    <property type="entry name" value="Ankyrin_rpt-contain_sf"/>
</dbReference>
<evidence type="ECO:0000313" key="6">
    <source>
        <dbReference type="Proteomes" id="UP000775872"/>
    </source>
</evidence>
<dbReference type="PANTHER" id="PTHR24198:SF165">
    <property type="entry name" value="ANKYRIN REPEAT-CONTAINING PROTEIN-RELATED"/>
    <property type="match status" value="1"/>
</dbReference>
<evidence type="ECO:0000256" key="2">
    <source>
        <dbReference type="ARBA" id="ARBA00023043"/>
    </source>
</evidence>
<dbReference type="AlphaFoldDB" id="A0A9N9ZPW0"/>
<dbReference type="Proteomes" id="UP000775872">
    <property type="component" value="Unassembled WGS sequence"/>
</dbReference>
<proteinExistence type="predicted"/>
<accession>A0A9N9ZPW0</accession>
<protein>
    <recommendedName>
        <fullName evidence="4">F-box domain-containing protein</fullName>
    </recommendedName>
</protein>
<keyword evidence="6" id="KW-1185">Reference proteome</keyword>
<keyword evidence="1" id="KW-0677">Repeat</keyword>
<dbReference type="InterPro" id="IPR002110">
    <property type="entry name" value="Ankyrin_rpt"/>
</dbReference>
<dbReference type="EMBL" id="CABFOC020000091">
    <property type="protein sequence ID" value="CAH0058994.1"/>
    <property type="molecule type" value="Genomic_DNA"/>
</dbReference>
<dbReference type="Gene3D" id="1.25.40.20">
    <property type="entry name" value="Ankyrin repeat-containing domain"/>
    <property type="match status" value="5"/>
</dbReference>
<feature type="repeat" description="ANK" evidence="3">
    <location>
        <begin position="135"/>
        <end position="163"/>
    </location>
</feature>
<dbReference type="PANTHER" id="PTHR24198">
    <property type="entry name" value="ANKYRIN REPEAT AND PROTEIN KINASE DOMAIN-CONTAINING PROTEIN"/>
    <property type="match status" value="1"/>
</dbReference>
<feature type="repeat" description="ANK" evidence="3">
    <location>
        <begin position="197"/>
        <end position="229"/>
    </location>
</feature>
<evidence type="ECO:0000313" key="5">
    <source>
        <dbReference type="EMBL" id="CAH0058994.1"/>
    </source>
</evidence>
<feature type="repeat" description="ANK" evidence="3">
    <location>
        <begin position="51"/>
        <end position="83"/>
    </location>
</feature>
<feature type="repeat" description="ANK" evidence="3">
    <location>
        <begin position="313"/>
        <end position="345"/>
    </location>
</feature>
<keyword evidence="2 3" id="KW-0040">ANK repeat</keyword>
<dbReference type="PROSITE" id="PS50088">
    <property type="entry name" value="ANK_REPEAT"/>
    <property type="match status" value="7"/>
</dbReference>
<dbReference type="InterPro" id="IPR001810">
    <property type="entry name" value="F-box_dom"/>
</dbReference>
<evidence type="ECO:0000259" key="4">
    <source>
        <dbReference type="PROSITE" id="PS50181"/>
    </source>
</evidence>
<dbReference type="OrthoDB" id="341259at2759"/>
<evidence type="ECO:0000256" key="1">
    <source>
        <dbReference type="ARBA" id="ARBA00022737"/>
    </source>
</evidence>
<feature type="repeat" description="ANK" evidence="3">
    <location>
        <begin position="660"/>
        <end position="693"/>
    </location>
</feature>
<gene>
    <name evidence="5" type="ORF">CSOL1703_00008027</name>
</gene>
<feature type="repeat" description="ANK" evidence="3">
    <location>
        <begin position="396"/>
        <end position="428"/>
    </location>
</feature>
<name>A0A9N9ZPW0_9HYPO</name>
<feature type="repeat" description="ANK" evidence="3">
    <location>
        <begin position="282"/>
        <end position="311"/>
    </location>
</feature>
<sequence length="868" mass="96735">MTTFVTLPNELLLGIARSVDQRADLHALTLVSKQCYDVVDSVLWQREVSLNRPGPLHWAIGEGNISLVRKALDHGADPNQPAYRRWPKVQADENHWWDYTPRFISDQSFTSNTHSRNHDSVDSSWAEFGRACWRPLHLAVTKGRTDIVEMLLDRGAAIDELSWRLCECLPHPSYDLFPTLTTTADGQGQGFMDIKDGGWTPLHVAICHEDVEMAKLLLRRGASTDTHRDLRWNHNAFSEPSHGGNITAMHEAARYGLLDLMVFLVEGGYQSIDTDSELVGKPIHLAIWNGHFDTVVPWLKEQGASLDEVSRETGTTPLLVMSKKSQLDSVVQLIELGADVTSRSGTQPANTALHLLAYPPPGEIDNPCGNQSATKSEVVNLLVSKGLDVDTPETDTGYSALIVASGHCDLDMMRALLECGADPNYRDLDGSTAFNKVGLLTESLQPRIYEAGRMLIDWGLDIQGPFGENQTTPLNSVCLARARPVINPFRDNPFRERQFLNLIKLLLTRGADPNETGRFSAGPVSQAIYSCAFDMASLLLENGGRPQVNDLELLLKPMVLRPTYQPGLVSYVLQLDYQRYGVLRPSNAFLDDLIKKSFIQGAWQATAELVEHHRSSALPPNALHRALDRFTQALNTTNNLLLPLVRALLKNGADPNITWKGETALYYAGRAVVLEECVRELVAAGADLDITTPKMPEGALLFLFKNGRHCALGHIIEHDDKILHNRPKEFHSKCWEYLLRPGANKDLTGDALYPAAGEQEAIWANTDSATGEIDLDEEDYDLTPIAWQPICEYIKRGLRTDVDLERGGTLRKTIQRVMSRCPSEYYGVRGEILESLGLSEKELGLVNELSEYEQWKKQTSLRDGLSFH</sequence>
<reference evidence="6" key="1">
    <citation type="submission" date="2019-06" db="EMBL/GenBank/DDBJ databases">
        <authorList>
            <person name="Broberg M."/>
        </authorList>
    </citation>
    <scope>NUCLEOTIDE SEQUENCE [LARGE SCALE GENOMIC DNA]</scope>
</reference>
<dbReference type="PROSITE" id="PS50181">
    <property type="entry name" value="FBOX"/>
    <property type="match status" value="1"/>
</dbReference>
<dbReference type="PRINTS" id="PR01415">
    <property type="entry name" value="ANKYRIN"/>
</dbReference>
<organism evidence="5 6">
    <name type="scientific">Clonostachys solani</name>
    <dbReference type="NCBI Taxonomy" id="160281"/>
    <lineage>
        <taxon>Eukaryota</taxon>
        <taxon>Fungi</taxon>
        <taxon>Dikarya</taxon>
        <taxon>Ascomycota</taxon>
        <taxon>Pezizomycotina</taxon>
        <taxon>Sordariomycetes</taxon>
        <taxon>Hypocreomycetidae</taxon>
        <taxon>Hypocreales</taxon>
        <taxon>Bionectriaceae</taxon>
        <taxon>Clonostachys</taxon>
    </lineage>
</organism>
<dbReference type="SMART" id="SM00248">
    <property type="entry name" value="ANK"/>
    <property type="match status" value="10"/>
</dbReference>
<evidence type="ECO:0000256" key="3">
    <source>
        <dbReference type="PROSITE-ProRule" id="PRU00023"/>
    </source>
</evidence>